<dbReference type="STRING" id="400682.A0A1X7VMT5"/>
<reference evidence="5" key="2">
    <citation type="submission" date="2017-05" db="UniProtKB">
        <authorList>
            <consortium name="EnsemblMetazoa"/>
        </authorList>
    </citation>
    <scope>IDENTIFICATION</scope>
</reference>
<proteinExistence type="inferred from homology"/>
<evidence type="ECO:0000313" key="6">
    <source>
        <dbReference type="Proteomes" id="UP000007879"/>
    </source>
</evidence>
<dbReference type="eggNOG" id="ENOG502S1WA">
    <property type="taxonomic scope" value="Eukaryota"/>
</dbReference>
<dbReference type="Pfam" id="PF21672">
    <property type="entry name" value="COMM_HN"/>
    <property type="match status" value="1"/>
</dbReference>
<feature type="domain" description="COMM" evidence="4">
    <location>
        <begin position="131"/>
        <end position="198"/>
    </location>
</feature>
<dbReference type="AlphaFoldDB" id="A0A1X7VMT5"/>
<evidence type="ECO:0000256" key="3">
    <source>
        <dbReference type="ARBA" id="ARBA00093468"/>
    </source>
</evidence>
<comment type="similarity">
    <text evidence="3">Belongs to the COMM domain-containing protein 6 family.</text>
</comment>
<evidence type="ECO:0000256" key="1">
    <source>
        <dbReference type="ARBA" id="ARBA00039908"/>
    </source>
</evidence>
<organism evidence="5">
    <name type="scientific">Amphimedon queenslandica</name>
    <name type="common">Sponge</name>
    <dbReference type="NCBI Taxonomy" id="400682"/>
    <lineage>
        <taxon>Eukaryota</taxon>
        <taxon>Metazoa</taxon>
        <taxon>Porifera</taxon>
        <taxon>Demospongiae</taxon>
        <taxon>Heteroscleromorpha</taxon>
        <taxon>Haplosclerida</taxon>
        <taxon>Niphatidae</taxon>
        <taxon>Amphimedon</taxon>
    </lineage>
</organism>
<dbReference type="OrthoDB" id="10251827at2759"/>
<comment type="function">
    <text evidence="2">Scaffold protein in the commander complex that is essential for endosomal recycling of transmembrane cargos; the commander complex is composed of the CCC subcomplex and the retriever subcomplex. May modulate activity of cullin-RING E3 ubiquitin ligase (CRL) complexes. Down-regulates activation of NF-kappa-B. Inhibits TNF-induced NFKB1 activation.</text>
</comment>
<evidence type="ECO:0000259" key="4">
    <source>
        <dbReference type="PROSITE" id="PS51269"/>
    </source>
</evidence>
<dbReference type="Pfam" id="PF07258">
    <property type="entry name" value="COMM_domain"/>
    <property type="match status" value="1"/>
</dbReference>
<evidence type="ECO:0000256" key="2">
    <source>
        <dbReference type="ARBA" id="ARBA00093393"/>
    </source>
</evidence>
<reference evidence="6" key="1">
    <citation type="journal article" date="2010" name="Nature">
        <title>The Amphimedon queenslandica genome and the evolution of animal complexity.</title>
        <authorList>
            <person name="Srivastava M."/>
            <person name="Simakov O."/>
            <person name="Chapman J."/>
            <person name="Fahey B."/>
            <person name="Gauthier M.E."/>
            <person name="Mitros T."/>
            <person name="Richards G.S."/>
            <person name="Conaco C."/>
            <person name="Dacre M."/>
            <person name="Hellsten U."/>
            <person name="Larroux C."/>
            <person name="Putnam N.H."/>
            <person name="Stanke M."/>
            <person name="Adamska M."/>
            <person name="Darling A."/>
            <person name="Degnan S.M."/>
            <person name="Oakley T.H."/>
            <person name="Plachetzki D.C."/>
            <person name="Zhai Y."/>
            <person name="Adamski M."/>
            <person name="Calcino A."/>
            <person name="Cummins S.F."/>
            <person name="Goodstein D.M."/>
            <person name="Harris C."/>
            <person name="Jackson D.J."/>
            <person name="Leys S.P."/>
            <person name="Shu S."/>
            <person name="Woodcroft B.J."/>
            <person name="Vervoort M."/>
            <person name="Kosik K.S."/>
            <person name="Manning G."/>
            <person name="Degnan B.M."/>
            <person name="Rokhsar D.S."/>
        </authorList>
    </citation>
    <scope>NUCLEOTIDE SEQUENCE [LARGE SCALE GENOMIC DNA]</scope>
</reference>
<dbReference type="PANTHER" id="PTHR16231">
    <property type="entry name" value="COMM DOMAIN-CONTAINING PROTEIN 4-8 FAMILY MEMBER"/>
    <property type="match status" value="1"/>
</dbReference>
<dbReference type="KEGG" id="aqu:100638034"/>
<dbReference type="Proteomes" id="UP000007879">
    <property type="component" value="Unassembled WGS sequence"/>
</dbReference>
<dbReference type="EnsemblMetazoa" id="XM_003383548.2">
    <property type="protein sequence ID" value="XP_003383596.1"/>
    <property type="gene ID" value="LOC100638034"/>
</dbReference>
<dbReference type="EnsemblMetazoa" id="Aqu2.1.41194_001">
    <property type="protein sequence ID" value="Aqu2.1.41194_001"/>
    <property type="gene ID" value="Aqu2.1.41194"/>
</dbReference>
<gene>
    <name evidence="5" type="primary">100638034</name>
</gene>
<dbReference type="OMA" id="TISQFQN"/>
<dbReference type="PROSITE" id="PS51269">
    <property type="entry name" value="COMM"/>
    <property type="match status" value="1"/>
</dbReference>
<dbReference type="PANTHER" id="PTHR16231:SF5">
    <property type="entry name" value="COMM DOMAIN-CONTAINING PROTEIN 6"/>
    <property type="match status" value="1"/>
</dbReference>
<evidence type="ECO:0000313" key="5">
    <source>
        <dbReference type="EnsemblMetazoa" id="Aqu2.1.41194_001"/>
    </source>
</evidence>
<name>A0A1X7VMT5_AMPQE</name>
<keyword evidence="6" id="KW-1185">Reference proteome</keyword>
<dbReference type="GO" id="GO:0051059">
    <property type="term" value="F:NF-kappaB binding"/>
    <property type="evidence" value="ECO:0007669"/>
    <property type="project" value="TreeGrafter"/>
</dbReference>
<sequence>MAFLSSPPLGFSEAVGMLNALPQGLLAEMSQDVIAFLQYQSGFINTAQHEMSIQKIAPSISTPINAQSCINALTFIFRSAATEKSSAEAFAKQLKNSPLFSESSAAVLRQVWETEGPSLVALPKTALSVGELVSMDWKLGVAMSSNGCKALNVPYVTLQLKVMESPGEVKVHSIELSLKQFQNFAAQLKDMSNALETV</sequence>
<dbReference type="InterPro" id="IPR017920">
    <property type="entry name" value="COMM"/>
</dbReference>
<dbReference type="InterPro" id="IPR047155">
    <property type="entry name" value="COMMD4/6/7/8"/>
</dbReference>
<dbReference type="InParanoid" id="A0A1X7VMT5"/>
<accession>A0A1X7VMT5</accession>
<protein>
    <recommendedName>
        <fullName evidence="1">COMM domain-containing protein 6</fullName>
    </recommendedName>
</protein>